<reference evidence="1 2" key="1">
    <citation type="submission" date="2023-02" db="EMBL/GenBank/DDBJ databases">
        <title>Host association and intracellularity evolved multiple times independently in the Rickettsiales.</title>
        <authorList>
            <person name="Castelli M."/>
            <person name="Nardi T."/>
            <person name="Gammuto L."/>
            <person name="Bellinzona G."/>
            <person name="Sabaneyeva E."/>
            <person name="Potekhin A."/>
            <person name="Serra V."/>
            <person name="Petroni G."/>
            <person name="Sassera D."/>
        </authorList>
    </citation>
    <scope>NUCLEOTIDE SEQUENCE [LARGE SCALE GENOMIC DNA]</scope>
    <source>
        <strain evidence="1 2">BOD18</strain>
    </source>
</reference>
<keyword evidence="2" id="KW-1185">Reference proteome</keyword>
<sequence length="32" mass="3482">MENKIIEFGSADELVMGGDDGNAEGNAKQRVW</sequence>
<gene>
    <name evidence="1" type="ORF">Cyrtocomes_00530</name>
</gene>
<evidence type="ECO:0000313" key="1">
    <source>
        <dbReference type="EMBL" id="MDZ5762159.1"/>
    </source>
</evidence>
<organism evidence="1 2">
    <name type="scientific">Candidatus Cyrtobacter comes</name>
    <dbReference type="NCBI Taxonomy" id="675776"/>
    <lineage>
        <taxon>Bacteria</taxon>
        <taxon>Pseudomonadati</taxon>
        <taxon>Pseudomonadota</taxon>
        <taxon>Alphaproteobacteria</taxon>
        <taxon>Rickettsiales</taxon>
        <taxon>Candidatus Midichloriaceae</taxon>
        <taxon>Candidatus Cyrtobacter</taxon>
    </lineage>
</organism>
<evidence type="ECO:0000313" key="2">
    <source>
        <dbReference type="Proteomes" id="UP001293791"/>
    </source>
</evidence>
<dbReference type="Proteomes" id="UP001293791">
    <property type="component" value="Unassembled WGS sequence"/>
</dbReference>
<protein>
    <submittedName>
        <fullName evidence="1">Uncharacterized protein</fullName>
    </submittedName>
</protein>
<dbReference type="EMBL" id="JARGYT010000023">
    <property type="protein sequence ID" value="MDZ5762159.1"/>
    <property type="molecule type" value="Genomic_DNA"/>
</dbReference>
<name>A0ABU5L8H5_9RICK</name>
<accession>A0ABU5L8H5</accession>
<comment type="caution">
    <text evidence="1">The sequence shown here is derived from an EMBL/GenBank/DDBJ whole genome shotgun (WGS) entry which is preliminary data.</text>
</comment>
<proteinExistence type="predicted"/>